<evidence type="ECO:0000313" key="8">
    <source>
        <dbReference type="EMBL" id="KAF5845098.1"/>
    </source>
</evidence>
<feature type="transmembrane region" description="Helical" evidence="6">
    <location>
        <begin position="323"/>
        <end position="345"/>
    </location>
</feature>
<dbReference type="EMBL" id="WNKQ01000020">
    <property type="protein sequence ID" value="KAF5845098.1"/>
    <property type="molecule type" value="Genomic_DNA"/>
</dbReference>
<keyword evidence="5 6" id="KW-0472">Membrane</keyword>
<keyword evidence="3 6" id="KW-0812">Transmembrane</keyword>
<evidence type="ECO:0000256" key="1">
    <source>
        <dbReference type="ARBA" id="ARBA00004141"/>
    </source>
</evidence>
<dbReference type="GO" id="GO:0005351">
    <property type="term" value="F:carbohydrate:proton symporter activity"/>
    <property type="evidence" value="ECO:0007669"/>
    <property type="project" value="TreeGrafter"/>
</dbReference>
<comment type="caution">
    <text evidence="8">The sequence shown here is derived from an EMBL/GenBank/DDBJ whole genome shotgun (WGS) entry which is preliminary data.</text>
</comment>
<evidence type="ECO:0000256" key="6">
    <source>
        <dbReference type="SAM" id="Phobius"/>
    </source>
</evidence>
<dbReference type="GO" id="GO:0016020">
    <property type="term" value="C:membrane"/>
    <property type="evidence" value="ECO:0007669"/>
    <property type="project" value="UniProtKB-SubCell"/>
</dbReference>
<feature type="transmembrane region" description="Helical" evidence="6">
    <location>
        <begin position="60"/>
        <end position="78"/>
    </location>
</feature>
<feature type="transmembrane region" description="Helical" evidence="6">
    <location>
        <begin position="470"/>
        <end position="489"/>
    </location>
</feature>
<dbReference type="InterPro" id="IPR005828">
    <property type="entry name" value="MFS_sugar_transport-like"/>
</dbReference>
<proteinExistence type="inferred from homology"/>
<evidence type="ECO:0000256" key="2">
    <source>
        <dbReference type="ARBA" id="ARBA00010992"/>
    </source>
</evidence>
<evidence type="ECO:0000313" key="9">
    <source>
        <dbReference type="Proteomes" id="UP000624244"/>
    </source>
</evidence>
<dbReference type="PANTHER" id="PTHR48022:SF29">
    <property type="entry name" value="SUGAR TRANSPORTER, PUTATIVE (AFU_ORTHOLOGUE AFUA_6G14500)-RELATED"/>
    <property type="match status" value="1"/>
</dbReference>
<dbReference type="FunFam" id="1.20.1250.20:FF:000117">
    <property type="entry name" value="MFS hexose transporter"/>
    <property type="match status" value="1"/>
</dbReference>
<evidence type="ECO:0000256" key="3">
    <source>
        <dbReference type="ARBA" id="ARBA00022692"/>
    </source>
</evidence>
<feature type="transmembrane region" description="Helical" evidence="6">
    <location>
        <begin position="144"/>
        <end position="162"/>
    </location>
</feature>
<feature type="transmembrane region" description="Helical" evidence="6">
    <location>
        <begin position="113"/>
        <end position="132"/>
    </location>
</feature>
<evidence type="ECO:0000256" key="5">
    <source>
        <dbReference type="ARBA" id="ARBA00023136"/>
    </source>
</evidence>
<dbReference type="SUPFAM" id="SSF103473">
    <property type="entry name" value="MFS general substrate transporter"/>
    <property type="match status" value="1"/>
</dbReference>
<dbReference type="Gene3D" id="1.20.1250.20">
    <property type="entry name" value="MFS general substrate transporter like domains"/>
    <property type="match status" value="1"/>
</dbReference>
<evidence type="ECO:0000256" key="4">
    <source>
        <dbReference type="ARBA" id="ARBA00022989"/>
    </source>
</evidence>
<feature type="transmembrane region" description="Helical" evidence="6">
    <location>
        <begin position="234"/>
        <end position="254"/>
    </location>
</feature>
<organism evidence="8 9">
    <name type="scientific">Cochliobolus sativus</name>
    <name type="common">Common root rot and spot blotch fungus</name>
    <name type="synonym">Bipolaris sorokiniana</name>
    <dbReference type="NCBI Taxonomy" id="45130"/>
    <lineage>
        <taxon>Eukaryota</taxon>
        <taxon>Fungi</taxon>
        <taxon>Dikarya</taxon>
        <taxon>Ascomycota</taxon>
        <taxon>Pezizomycotina</taxon>
        <taxon>Dothideomycetes</taxon>
        <taxon>Pleosporomycetidae</taxon>
        <taxon>Pleosporales</taxon>
        <taxon>Pleosporineae</taxon>
        <taxon>Pleosporaceae</taxon>
        <taxon>Bipolaris</taxon>
    </lineage>
</organism>
<reference evidence="8" key="1">
    <citation type="submission" date="2019-11" db="EMBL/GenBank/DDBJ databases">
        <title>Bipolaris sorokiniana Genome sequencing.</title>
        <authorList>
            <person name="Wang H."/>
        </authorList>
    </citation>
    <scope>NUCLEOTIDE SEQUENCE</scope>
</reference>
<feature type="domain" description="Major facilitator superfamily (MFS) profile" evidence="7">
    <location>
        <begin position="65"/>
        <end position="517"/>
    </location>
</feature>
<comment type="similarity">
    <text evidence="2">Belongs to the major facilitator superfamily. Sugar transporter (TC 2.A.1.1) family.</text>
</comment>
<dbReference type="InterPro" id="IPR050360">
    <property type="entry name" value="MFS_Sugar_Transporters"/>
</dbReference>
<dbReference type="PROSITE" id="PS50850">
    <property type="entry name" value="MFS"/>
    <property type="match status" value="1"/>
</dbReference>
<feature type="transmembrane region" description="Helical" evidence="6">
    <location>
        <begin position="495"/>
        <end position="513"/>
    </location>
</feature>
<feature type="transmembrane region" description="Helical" evidence="6">
    <location>
        <begin position="202"/>
        <end position="222"/>
    </location>
</feature>
<name>A0A8H5ZBX1_COCSA</name>
<protein>
    <recommendedName>
        <fullName evidence="7">Major facilitator superfamily (MFS) profile domain-containing protein</fullName>
    </recommendedName>
</protein>
<feature type="transmembrane region" description="Helical" evidence="6">
    <location>
        <begin position="365"/>
        <end position="383"/>
    </location>
</feature>
<accession>A0A8H5ZBX1</accession>
<dbReference type="InterPro" id="IPR020846">
    <property type="entry name" value="MFS_dom"/>
</dbReference>
<sequence length="567" mass="64133">MSTPTVLHSWYPFPHFVATKTIVIMVGVQKLAEGTAAEPIITRMLEQDKVRWWKKRNLRLMYVWLFCCCMGVEITSGFDSQLIGTLQFSVPFNKYFGDGYLDKDGEHSINPKIIGFMSACYQLGSILAVPIAPWLNQRYGRRMAIFVGSVIMVIGAILQGFAQHVAMYIIARMLLGFGILFAIIAGSALIGELAHPKERPFMTSLFNASYFIGSITAAAISIKTTTIGGNWGWRLPSLLQICPSILQICTVWLLPESPRFLISRDRDDEAYAILVKYHAEDDANSLLVQAEMAQIRSTIKLEMENSKQSWMDMIRTPGMRRRVIISVFLGLFTQMSGNTLLSYYQKLLFNLMGFTDNSTKTRINMANQCWSLLNAVIIALVVTRFPRRKMFMLSAGSMVMVFMAITITLHSLQKADRAGTTNSSAQIASLFFYFAYSPCYNIGNNSLTYTYLVELFPYAQRTMGIGIEQIFGKLAGFFSIYVNPIALTAIEWKYFAIYCAWISFEFSFIYFMYPETYNRTLEELAFLFEDDLADEATRATEKTVNQVRDSTVVDHGKTGTTTIERAA</sequence>
<feature type="transmembrane region" description="Helical" evidence="6">
    <location>
        <begin position="390"/>
        <end position="412"/>
    </location>
</feature>
<dbReference type="PANTHER" id="PTHR48022">
    <property type="entry name" value="PLASTIDIC GLUCOSE TRANSPORTER 4"/>
    <property type="match status" value="1"/>
</dbReference>
<dbReference type="Proteomes" id="UP000624244">
    <property type="component" value="Unassembled WGS sequence"/>
</dbReference>
<gene>
    <name evidence="8" type="ORF">GGP41_001215</name>
</gene>
<evidence type="ECO:0000259" key="7">
    <source>
        <dbReference type="PROSITE" id="PS50850"/>
    </source>
</evidence>
<feature type="transmembrane region" description="Helical" evidence="6">
    <location>
        <begin position="424"/>
        <end position="443"/>
    </location>
</feature>
<keyword evidence="4 6" id="KW-1133">Transmembrane helix</keyword>
<dbReference type="InterPro" id="IPR036259">
    <property type="entry name" value="MFS_trans_sf"/>
</dbReference>
<dbReference type="Pfam" id="PF00083">
    <property type="entry name" value="Sugar_tr"/>
    <property type="match status" value="1"/>
</dbReference>
<dbReference type="AlphaFoldDB" id="A0A8H5ZBX1"/>
<feature type="transmembrane region" description="Helical" evidence="6">
    <location>
        <begin position="168"/>
        <end position="190"/>
    </location>
</feature>
<comment type="subcellular location">
    <subcellularLocation>
        <location evidence="1">Membrane</location>
        <topology evidence="1">Multi-pass membrane protein</topology>
    </subcellularLocation>
</comment>